<organism evidence="3 4">
    <name type="scientific">Komarekiella delphini-convector SJRDD-AB1</name>
    <dbReference type="NCBI Taxonomy" id="2593771"/>
    <lineage>
        <taxon>Bacteria</taxon>
        <taxon>Bacillati</taxon>
        <taxon>Cyanobacteriota</taxon>
        <taxon>Cyanophyceae</taxon>
        <taxon>Nostocales</taxon>
        <taxon>Nostocaceae</taxon>
        <taxon>Komarekiella</taxon>
        <taxon>Komarekiella delphini-convector</taxon>
    </lineage>
</organism>
<evidence type="ECO:0000256" key="2">
    <source>
        <dbReference type="SAM" id="SignalP"/>
    </source>
</evidence>
<feature type="chain" id="PRO_5041283753" evidence="2">
    <location>
        <begin position="33"/>
        <end position="425"/>
    </location>
</feature>
<comment type="caution">
    <text evidence="3">The sequence shown here is derived from an EMBL/GenBank/DDBJ whole genome shotgun (WGS) entry which is preliminary data.</text>
</comment>
<keyword evidence="4" id="KW-1185">Reference proteome</keyword>
<gene>
    <name evidence="3" type="ORF">FNW02_02800</name>
</gene>
<dbReference type="EMBL" id="VJXY01000002">
    <property type="protein sequence ID" value="MBD6614814.1"/>
    <property type="molecule type" value="Genomic_DNA"/>
</dbReference>
<proteinExistence type="predicted"/>
<feature type="signal peptide" evidence="2">
    <location>
        <begin position="1"/>
        <end position="32"/>
    </location>
</feature>
<dbReference type="AlphaFoldDB" id="A0AA40STL1"/>
<reference evidence="3" key="1">
    <citation type="submission" date="2019-07" db="EMBL/GenBank/DDBJ databases">
        <title>Toxilogical consequences of a new and cryptic species of cyanobacteria (Komarekiella delphini-convector) recovered from the epidermis of a bottlenose dolphin and 1500 ft. in the air.</title>
        <authorList>
            <person name="Brown A.O."/>
            <person name="Dvorak P."/>
            <person name="Villanueva C.D."/>
            <person name="Foss A.J."/>
            <person name="Garvey A.D."/>
            <person name="Gibson Q.A."/>
            <person name="Johansen J.R."/>
            <person name="Casamatta D.A."/>
        </authorList>
    </citation>
    <scope>NUCLEOTIDE SEQUENCE</scope>
    <source>
        <strain evidence="3">SJRDD-AB1</strain>
    </source>
</reference>
<dbReference type="Proteomes" id="UP001165986">
    <property type="component" value="Unassembled WGS sequence"/>
</dbReference>
<dbReference type="RefSeq" id="WP_191756080.1">
    <property type="nucleotide sequence ID" value="NZ_VJXY01000002.1"/>
</dbReference>
<evidence type="ECO:0000313" key="3">
    <source>
        <dbReference type="EMBL" id="MBD6614814.1"/>
    </source>
</evidence>
<name>A0AA40STL1_9NOST</name>
<evidence type="ECO:0000256" key="1">
    <source>
        <dbReference type="SAM" id="MobiDB-lite"/>
    </source>
</evidence>
<feature type="region of interest" description="Disordered" evidence="1">
    <location>
        <begin position="403"/>
        <end position="425"/>
    </location>
</feature>
<feature type="compositionally biased region" description="Gly residues" evidence="1">
    <location>
        <begin position="405"/>
        <end position="416"/>
    </location>
</feature>
<keyword evidence="2" id="KW-0732">Signal</keyword>
<evidence type="ECO:0000313" key="4">
    <source>
        <dbReference type="Proteomes" id="UP001165986"/>
    </source>
</evidence>
<sequence>MNKTNNLTQLKSATATLIVPLYILATFTTSSAEVPKTAVIHYASDPGVRLLLGATDSMVAKPGQRMQQYKDAVGVPGSKKSLSRLSLPNPTHNKIGALVQAGPAPVSSVYTFPCKVSGSVYFGWRKQGGSCSHGLWVVPVASQLHSSKVPSLASKNTHSATASKNLRQAQAVSNLVKYYCSTVTTSKIDQWITSAGLPSLETACQEASQKCEETTGSKCLVASLGDWSVNDPNLAVSMQCGSNQSSVISARTRQGNGSLIDRLLLEITQMSQAVKGINCAASIYHPNEVIVSPSNDELTLIQTNDNGGNVEINVLVGSVNIVSVGRTSGFKVNKGFRYSLGENKPTPLDCDRIFKSQPVQEFLNTANWPQEVTGELQSYRSGFCKSPERPTDNGTGPVIDIIFPRGGGGGGGGGGSQTTPGVGSP</sequence>
<protein>
    <submittedName>
        <fullName evidence="3">Uncharacterized protein</fullName>
    </submittedName>
</protein>
<accession>A0AA40STL1</accession>